<dbReference type="PANTHER" id="PTHR40980">
    <property type="entry name" value="PLUG DOMAIN-CONTAINING PROTEIN"/>
    <property type="match status" value="1"/>
</dbReference>
<feature type="transmembrane region" description="Helical" evidence="4">
    <location>
        <begin position="21"/>
        <end position="37"/>
    </location>
</feature>
<proteinExistence type="predicted"/>
<dbReference type="InterPro" id="IPR041700">
    <property type="entry name" value="OMP_b-brl_3"/>
</dbReference>
<keyword evidence="4" id="KW-0812">Transmembrane</keyword>
<dbReference type="EMBL" id="QEAS01000013">
    <property type="protein sequence ID" value="PWG79635.1"/>
    <property type="molecule type" value="Genomic_DNA"/>
</dbReference>
<sequence length="942" mass="104462">MIILLLQTNKAKVKNYYNFKVSGLFILFILNIFSVVAQQTGRIAGKVTDKKTGETLIGLTVKVEGTAKGVSTDVEGRYNIGGLAAGRYTLVFSYVGYQAKKISDIVVKAGSVTTMDVVMEEPAGQQLQQVVINVSAKQASVGALYAQQKNSISISSGISADQIKRSPDRNTSDVLKRVSGASIQDNKFIVVRGLADRYNSAMLNNSSLPNTEPDKKAFSFDILPSNLIDKVVVNKTASPDLPGDFSGGVVQISTKDFPESAFLTLNVGTAYNTQSTFKDFVGPQNKNKGMFGGYDKGRDLPSSFPMKSAYTNMPVEQQIVEARKFTNNWGPQNYTAIPSPILQATYGTSKVLKNNNKFGTVLSLSYRYDERLQKGETNGYVGQSLNFEYNDNLYNYNTNIGGLANFAYSWGSNKIALKNIYNRVVEQQFTSRSGMEVDSYVRNNFNYLLERSLYSSQLVGEHAVGAKLKFDWNLNYANTKRTEPGFKRLTTQSSTDSENGPYRLNVGQVGSPTTLGDFYSDLKEDLYGASANFSLPVNWFNQKNSKLKFGYFGQYRDRTFGARVLGYISGAYDNVGFDTSLQGYPQDQLFNPENIRVGGFFLQDITNGTDTYDADAFLNAGYAMFDGYLAEKLRIGVGVRMESYAQELNSTSNNNNPLKIDTVFNALLPSLNVIYNTTEKASVRLSASRTVGRPEFREIAPFSFYDHKRNANVVGAPYLRPSTTNNFDLGYAIYPKAGEVLSISGFYKYFENPIEQSLDFSSGRSFSYWNAPSANLFGAEFEIRKGLEVINEKLKNITFSANASYIYSSVEVSKVRINKDGKRPLQGQSPYLVNAGLQYASAQKNPFGLSVLYNTYGRRIAAVGNIVDTDLYEKPRHVVDLQISKSLGAGKGELKLNYGDILNNKYVEYQDVNDNGKFDKGDNLNRSYRLGSNITIGYSHTF</sequence>
<gene>
    <name evidence="7" type="ORF">DDR33_16365</name>
</gene>
<dbReference type="Gene3D" id="2.40.170.20">
    <property type="entry name" value="TonB-dependent receptor, beta-barrel domain"/>
    <property type="match status" value="1"/>
</dbReference>
<protein>
    <submittedName>
        <fullName evidence="7">TonB-dependent receptor</fullName>
    </submittedName>
</protein>
<keyword evidence="8" id="KW-1185">Reference proteome</keyword>
<evidence type="ECO:0000256" key="3">
    <source>
        <dbReference type="ARBA" id="ARBA00023237"/>
    </source>
</evidence>
<dbReference type="AlphaFoldDB" id="A0A2U2PE05"/>
<name>A0A2U2PE05_9SPHI</name>
<dbReference type="Pfam" id="PF07715">
    <property type="entry name" value="Plug"/>
    <property type="match status" value="1"/>
</dbReference>
<keyword evidence="7" id="KW-0675">Receptor</keyword>
<keyword evidence="3" id="KW-0998">Cell outer membrane</keyword>
<evidence type="ECO:0000256" key="1">
    <source>
        <dbReference type="ARBA" id="ARBA00004442"/>
    </source>
</evidence>
<comment type="subcellular location">
    <subcellularLocation>
        <location evidence="1">Cell outer membrane</location>
    </subcellularLocation>
</comment>
<feature type="domain" description="TonB-dependent receptor plug" evidence="5">
    <location>
        <begin position="148"/>
        <end position="248"/>
    </location>
</feature>
<comment type="caution">
    <text evidence="7">The sequence shown here is derived from an EMBL/GenBank/DDBJ whole genome shotgun (WGS) entry which is preliminary data.</text>
</comment>
<dbReference type="InterPro" id="IPR012910">
    <property type="entry name" value="Plug_dom"/>
</dbReference>
<dbReference type="InterPro" id="IPR036942">
    <property type="entry name" value="Beta-barrel_TonB_sf"/>
</dbReference>
<dbReference type="SUPFAM" id="SSF49464">
    <property type="entry name" value="Carboxypeptidase regulatory domain-like"/>
    <property type="match status" value="1"/>
</dbReference>
<dbReference type="PANTHER" id="PTHR40980:SF5">
    <property type="entry name" value="TONB-DEPENDENT RECEPTOR"/>
    <property type="match status" value="1"/>
</dbReference>
<accession>A0A2U2PE05</accession>
<dbReference type="InterPro" id="IPR037066">
    <property type="entry name" value="Plug_dom_sf"/>
</dbReference>
<evidence type="ECO:0000256" key="2">
    <source>
        <dbReference type="ARBA" id="ARBA00023136"/>
    </source>
</evidence>
<dbReference type="Pfam" id="PF14905">
    <property type="entry name" value="OMP_b-brl_3"/>
    <property type="match status" value="1"/>
</dbReference>
<dbReference type="Pfam" id="PF13715">
    <property type="entry name" value="CarbopepD_reg_2"/>
    <property type="match status" value="1"/>
</dbReference>
<keyword evidence="4" id="KW-1133">Transmembrane helix</keyword>
<dbReference type="InterPro" id="IPR008969">
    <property type="entry name" value="CarboxyPept-like_regulatory"/>
</dbReference>
<dbReference type="Proteomes" id="UP000245647">
    <property type="component" value="Unassembled WGS sequence"/>
</dbReference>
<evidence type="ECO:0000256" key="4">
    <source>
        <dbReference type="SAM" id="Phobius"/>
    </source>
</evidence>
<organism evidence="7 8">
    <name type="scientific">Pararcticibacter amylolyticus</name>
    <dbReference type="NCBI Taxonomy" id="2173175"/>
    <lineage>
        <taxon>Bacteria</taxon>
        <taxon>Pseudomonadati</taxon>
        <taxon>Bacteroidota</taxon>
        <taxon>Sphingobacteriia</taxon>
        <taxon>Sphingobacteriales</taxon>
        <taxon>Sphingobacteriaceae</taxon>
        <taxon>Pararcticibacter</taxon>
    </lineage>
</organism>
<keyword evidence="2 4" id="KW-0472">Membrane</keyword>
<dbReference type="SUPFAM" id="SSF56935">
    <property type="entry name" value="Porins"/>
    <property type="match status" value="1"/>
</dbReference>
<evidence type="ECO:0000313" key="7">
    <source>
        <dbReference type="EMBL" id="PWG79635.1"/>
    </source>
</evidence>
<dbReference type="GO" id="GO:0009279">
    <property type="term" value="C:cell outer membrane"/>
    <property type="evidence" value="ECO:0007669"/>
    <property type="project" value="UniProtKB-SubCell"/>
</dbReference>
<evidence type="ECO:0000259" key="5">
    <source>
        <dbReference type="Pfam" id="PF07715"/>
    </source>
</evidence>
<evidence type="ECO:0000313" key="8">
    <source>
        <dbReference type="Proteomes" id="UP000245647"/>
    </source>
</evidence>
<feature type="domain" description="Outer membrane protein beta-barrel" evidence="6">
    <location>
        <begin position="606"/>
        <end position="930"/>
    </location>
</feature>
<evidence type="ECO:0000259" key="6">
    <source>
        <dbReference type="Pfam" id="PF14905"/>
    </source>
</evidence>
<reference evidence="7 8" key="1">
    <citation type="submission" date="2018-04" db="EMBL/GenBank/DDBJ databases">
        <title>Pedobacter chongqingensis sp. nov., isolated from a rottenly hemp rope.</title>
        <authorList>
            <person name="Cai Y."/>
        </authorList>
    </citation>
    <scope>NUCLEOTIDE SEQUENCE [LARGE SCALE GENOMIC DNA]</scope>
    <source>
        <strain evidence="7 8">FJ4-8</strain>
    </source>
</reference>
<dbReference type="Gene3D" id="2.60.40.1120">
    <property type="entry name" value="Carboxypeptidase-like, regulatory domain"/>
    <property type="match status" value="1"/>
</dbReference>
<dbReference type="Gene3D" id="2.170.130.10">
    <property type="entry name" value="TonB-dependent receptor, plug domain"/>
    <property type="match status" value="1"/>
</dbReference>